<dbReference type="EMBL" id="CACVAU010000001">
    <property type="protein sequence ID" value="CAA6800120.1"/>
    <property type="molecule type" value="Genomic_DNA"/>
</dbReference>
<name>A0A6S6RXU4_9BACT</name>
<organism evidence="1">
    <name type="scientific">uncultured Sulfurovum sp</name>
    <dbReference type="NCBI Taxonomy" id="269237"/>
    <lineage>
        <taxon>Bacteria</taxon>
        <taxon>Pseudomonadati</taxon>
        <taxon>Campylobacterota</taxon>
        <taxon>Epsilonproteobacteria</taxon>
        <taxon>Campylobacterales</taxon>
        <taxon>Sulfurovaceae</taxon>
        <taxon>Sulfurovum</taxon>
        <taxon>environmental samples</taxon>
    </lineage>
</organism>
<protein>
    <submittedName>
        <fullName evidence="1">Uncharacterized protein</fullName>
    </submittedName>
</protein>
<accession>A0A6S6RXU4</accession>
<dbReference type="AlphaFoldDB" id="A0A6S6RXU4"/>
<proteinExistence type="predicted"/>
<gene>
    <name evidence="1" type="ORF">HELGO_WM9874</name>
</gene>
<sequence length="99" mass="11954">MKIQKSIIYDSKVGKFENETCIPPNTDNFDFDKKVKFKLFMTESCKDLNIKNKESIDIKLKEHYSNKYQKYIEVFKLNERYQAHKDIVFEMLENAELYP</sequence>
<evidence type="ECO:0000313" key="1">
    <source>
        <dbReference type="EMBL" id="CAA6800120.1"/>
    </source>
</evidence>
<reference evidence="1" key="1">
    <citation type="submission" date="2020-01" db="EMBL/GenBank/DDBJ databases">
        <authorList>
            <person name="Meier V. D."/>
            <person name="Meier V D."/>
        </authorList>
    </citation>
    <scope>NUCLEOTIDE SEQUENCE</scope>
    <source>
        <strain evidence="1">HLG_WM_MAG_05</strain>
    </source>
</reference>